<dbReference type="GO" id="GO:0003839">
    <property type="term" value="F:gamma-glutamylcyclotransferase activity"/>
    <property type="evidence" value="ECO:0007669"/>
    <property type="project" value="UniProtKB-EC"/>
</dbReference>
<organism evidence="5 6">
    <name type="scientific">Periconia digitata</name>
    <dbReference type="NCBI Taxonomy" id="1303443"/>
    <lineage>
        <taxon>Eukaryota</taxon>
        <taxon>Fungi</taxon>
        <taxon>Dikarya</taxon>
        <taxon>Ascomycota</taxon>
        <taxon>Pezizomycotina</taxon>
        <taxon>Dothideomycetes</taxon>
        <taxon>Pleosporomycetidae</taxon>
        <taxon>Pleosporales</taxon>
        <taxon>Massarineae</taxon>
        <taxon>Periconiaceae</taxon>
        <taxon>Periconia</taxon>
    </lineage>
</organism>
<dbReference type="PANTHER" id="PTHR12935:SF0">
    <property type="entry name" value="GAMMA-GLUTAMYLCYCLOTRANSFERASE"/>
    <property type="match status" value="1"/>
</dbReference>
<feature type="binding site" evidence="4">
    <location>
        <position position="141"/>
    </location>
    <ligand>
        <name>substrate</name>
    </ligand>
</feature>
<dbReference type="EMBL" id="CAOQHR010000004">
    <property type="protein sequence ID" value="CAI6334287.1"/>
    <property type="molecule type" value="Genomic_DNA"/>
</dbReference>
<comment type="caution">
    <text evidence="5">The sequence shown here is derived from an EMBL/GenBank/DDBJ whole genome shotgun (WGS) entry which is preliminary data.</text>
</comment>
<evidence type="ECO:0000256" key="1">
    <source>
        <dbReference type="ARBA" id="ARBA00012346"/>
    </source>
</evidence>
<dbReference type="PANTHER" id="PTHR12935">
    <property type="entry name" value="GAMMA-GLUTAMYLCYCLOTRANSFERASE"/>
    <property type="match status" value="1"/>
</dbReference>
<keyword evidence="6" id="KW-1185">Reference proteome</keyword>
<dbReference type="OrthoDB" id="2017317at2759"/>
<dbReference type="InterPro" id="IPR017939">
    <property type="entry name" value="G-Glutamylcylcotransferase"/>
</dbReference>
<feature type="binding site" evidence="4">
    <location>
        <begin position="16"/>
        <end position="21"/>
    </location>
    <ligand>
        <name>substrate</name>
    </ligand>
</feature>
<keyword evidence="2" id="KW-0456">Lyase</keyword>
<evidence type="ECO:0000256" key="2">
    <source>
        <dbReference type="ARBA" id="ARBA00023239"/>
    </source>
</evidence>
<dbReference type="Gene3D" id="3.10.490.10">
    <property type="entry name" value="Gamma-glutamyl cyclotransferase-like"/>
    <property type="match status" value="1"/>
</dbReference>
<gene>
    <name evidence="5" type="ORF">PDIGIT_LOCUS7344</name>
</gene>
<accession>A0A9W4UFY2</accession>
<evidence type="ECO:0000313" key="6">
    <source>
        <dbReference type="Proteomes" id="UP001152607"/>
    </source>
</evidence>
<feature type="active site" description="Proton acceptor" evidence="3">
    <location>
        <position position="99"/>
    </location>
</feature>
<dbReference type="AlphaFoldDB" id="A0A9W4UFY2"/>
<dbReference type="EC" id="4.3.2.9" evidence="1"/>
<protein>
    <recommendedName>
        <fullName evidence="1">gamma-glutamylcyclotransferase</fullName>
        <ecNumber evidence="1">4.3.2.9</ecNumber>
    </recommendedName>
</protein>
<dbReference type="Proteomes" id="UP001152607">
    <property type="component" value="Unassembled WGS sequence"/>
</dbReference>
<evidence type="ECO:0000256" key="4">
    <source>
        <dbReference type="PIRSR" id="PIRSR617939-2"/>
    </source>
</evidence>
<reference evidence="5" key="1">
    <citation type="submission" date="2023-01" db="EMBL/GenBank/DDBJ databases">
        <authorList>
            <person name="Van Ghelder C."/>
            <person name="Rancurel C."/>
        </authorList>
    </citation>
    <scope>NUCLEOTIDE SEQUENCE</scope>
    <source>
        <strain evidence="5">CNCM I-4278</strain>
    </source>
</reference>
<sequence>MIILQTLPPPTSNVWYLAYGSNLAASKFIHDRGIVPISSTVVEVSGWTLVMDSAGVPYSEPCFGSISPIPAFGDEKCVTLIGTAYLLTPEMYKTVLASEGGGIAYCEVEIRVKKLEGKSPTFAARSLATVLRRLAKPSERYMGLLRTGANEADMPHSYQKFLKNILTYTPPTAAMPRLGAAIFLAFWIPVMSVMEKITKSSLKRSGEAEAPTWVVLMVRVVVHSMWLYHDYVHSPIWGRGDGMELC</sequence>
<evidence type="ECO:0000313" key="5">
    <source>
        <dbReference type="EMBL" id="CAI6334287.1"/>
    </source>
</evidence>
<name>A0A9W4UFY2_9PLEO</name>
<evidence type="ECO:0000256" key="3">
    <source>
        <dbReference type="PIRSR" id="PIRSR617939-1"/>
    </source>
</evidence>
<proteinExistence type="predicted"/>